<organism evidence="1">
    <name type="scientific">Medicago truncatula</name>
    <name type="common">Barrel medic</name>
    <name type="synonym">Medicago tribuloides</name>
    <dbReference type="NCBI Taxonomy" id="3880"/>
    <lineage>
        <taxon>Eukaryota</taxon>
        <taxon>Viridiplantae</taxon>
        <taxon>Streptophyta</taxon>
        <taxon>Embryophyta</taxon>
        <taxon>Tracheophyta</taxon>
        <taxon>Spermatophyta</taxon>
        <taxon>Magnoliopsida</taxon>
        <taxon>eudicotyledons</taxon>
        <taxon>Gunneridae</taxon>
        <taxon>Pentapetalae</taxon>
        <taxon>rosids</taxon>
        <taxon>fabids</taxon>
        <taxon>Fabales</taxon>
        <taxon>Fabaceae</taxon>
        <taxon>Papilionoideae</taxon>
        <taxon>50 kb inversion clade</taxon>
        <taxon>NPAAA clade</taxon>
        <taxon>Hologalegina</taxon>
        <taxon>IRL clade</taxon>
        <taxon>Trifolieae</taxon>
        <taxon>Medicago</taxon>
    </lineage>
</organism>
<protein>
    <submittedName>
        <fullName evidence="1">Uncharacterized protein</fullName>
    </submittedName>
</protein>
<proteinExistence type="predicted"/>
<evidence type="ECO:0000313" key="1">
    <source>
        <dbReference type="EMBL" id="ABN08274.1"/>
    </source>
</evidence>
<name>A2Q3S4_MEDTR</name>
<dbReference type="EMBL" id="AC155888">
    <property type="protein sequence ID" value="ABN08274.1"/>
    <property type="molecule type" value="Genomic_DNA"/>
</dbReference>
<reference evidence="1" key="2">
    <citation type="submission" date="2007-03" db="EMBL/GenBank/DDBJ databases">
        <authorList>
            <consortium name="The International Medicago Genome Annotation Group"/>
        </authorList>
    </citation>
    <scope>NUCLEOTIDE SEQUENCE</scope>
</reference>
<accession>A2Q3S4</accession>
<reference evidence="1" key="1">
    <citation type="submission" date="2005-03" db="EMBL/GenBank/DDBJ databases">
        <authorList>
            <person name="Town C.D."/>
        </authorList>
    </citation>
    <scope>NUCLEOTIDE SEQUENCE</scope>
</reference>
<sequence length="77" mass="8513">MNSLGISESDIVETDITKGVRGDANVRYVWLSCSKEELSTMVEYGPGHYELSPSKCIYGFAVHLIAATHPNVWLVII</sequence>
<dbReference type="AlphaFoldDB" id="A2Q3S4"/>
<gene>
    <name evidence="1" type="ORF">MtrDRAFT_AC155888g26v2</name>
</gene>